<feature type="region of interest" description="Disordered" evidence="3">
    <location>
        <begin position="124"/>
        <end position="174"/>
    </location>
</feature>
<evidence type="ECO:0000256" key="2">
    <source>
        <dbReference type="RuleBase" id="RU003616"/>
    </source>
</evidence>
<dbReference type="CDD" id="cd06464">
    <property type="entry name" value="ACD_sHsps-like"/>
    <property type="match status" value="1"/>
</dbReference>
<feature type="domain" description="SHSP" evidence="4">
    <location>
        <begin position="24"/>
        <end position="138"/>
    </location>
</feature>
<dbReference type="AlphaFoldDB" id="A0A7D5GUU9"/>
<evidence type="ECO:0000259" key="4">
    <source>
        <dbReference type="PROSITE" id="PS01031"/>
    </source>
</evidence>
<sequence>MTLKDLGKSVGSALYRQVGRANGRVQNHRSLPVDILENDTAYRVVFDAPGAEPDDVQVRYLEGNVKIRVDRFRQFHEGYEMRFPGRGMDLNGEAELPSDAVVDADAGTARLSETGTLSVVIPKDSAIDDVDEADGTADFEDPSEADETTDLERPGEAVTDSDSNTESEPVTIDD</sequence>
<dbReference type="InterPro" id="IPR002068">
    <property type="entry name" value="A-crystallin/Hsp20_dom"/>
</dbReference>
<accession>A0A7D5GUU9</accession>
<dbReference type="PROSITE" id="PS01031">
    <property type="entry name" value="SHSP"/>
    <property type="match status" value="1"/>
</dbReference>
<dbReference type="OrthoDB" id="210205at2157"/>
<feature type="compositionally biased region" description="Acidic residues" evidence="3">
    <location>
        <begin position="127"/>
        <end position="149"/>
    </location>
</feature>
<proteinExistence type="inferred from homology"/>
<dbReference type="KEGG" id="haly:HYG82_20075"/>
<dbReference type="Pfam" id="PF00011">
    <property type="entry name" value="HSP20"/>
    <property type="match status" value="1"/>
</dbReference>
<dbReference type="GeneID" id="56035640"/>
<dbReference type="SUPFAM" id="SSF49764">
    <property type="entry name" value="HSP20-like chaperones"/>
    <property type="match status" value="1"/>
</dbReference>
<evidence type="ECO:0000256" key="1">
    <source>
        <dbReference type="PROSITE-ProRule" id="PRU00285"/>
    </source>
</evidence>
<dbReference type="RefSeq" id="WP_179264019.1">
    <property type="nucleotide sequence ID" value="NZ_CP058601.1"/>
</dbReference>
<evidence type="ECO:0000313" key="6">
    <source>
        <dbReference type="Proteomes" id="UP000509241"/>
    </source>
</evidence>
<dbReference type="Gene3D" id="2.60.40.790">
    <property type="match status" value="1"/>
</dbReference>
<keyword evidence="6" id="KW-1185">Reference proteome</keyword>
<dbReference type="Proteomes" id="UP000509241">
    <property type="component" value="Chromosome"/>
</dbReference>
<organism evidence="5 6">
    <name type="scientific">Natrinema halophilum</name>
    <dbReference type="NCBI Taxonomy" id="1699371"/>
    <lineage>
        <taxon>Archaea</taxon>
        <taxon>Methanobacteriati</taxon>
        <taxon>Methanobacteriota</taxon>
        <taxon>Stenosarchaea group</taxon>
        <taxon>Halobacteria</taxon>
        <taxon>Halobacteriales</taxon>
        <taxon>Natrialbaceae</taxon>
        <taxon>Natrinema</taxon>
    </lineage>
</organism>
<protein>
    <submittedName>
        <fullName evidence="5">Hsp20/alpha crystallin family protein</fullName>
    </submittedName>
</protein>
<evidence type="ECO:0000256" key="3">
    <source>
        <dbReference type="SAM" id="MobiDB-lite"/>
    </source>
</evidence>
<dbReference type="InterPro" id="IPR008978">
    <property type="entry name" value="HSP20-like_chaperone"/>
</dbReference>
<evidence type="ECO:0000313" key="5">
    <source>
        <dbReference type="EMBL" id="QLG50969.1"/>
    </source>
</evidence>
<comment type="similarity">
    <text evidence="1 2">Belongs to the small heat shock protein (HSP20) family.</text>
</comment>
<dbReference type="EMBL" id="CP058601">
    <property type="protein sequence ID" value="QLG50969.1"/>
    <property type="molecule type" value="Genomic_DNA"/>
</dbReference>
<gene>
    <name evidence="5" type="ORF">HYG82_20075</name>
</gene>
<name>A0A7D5GUU9_9EURY</name>
<reference evidence="5 6" key="1">
    <citation type="submission" date="2020-07" db="EMBL/GenBank/DDBJ databases">
        <authorList>
            <person name="Cui H."/>
        </authorList>
    </citation>
    <scope>NUCLEOTIDE SEQUENCE [LARGE SCALE GENOMIC DNA]</scope>
    <source>
        <strain evidence="5 6">YPL8</strain>
    </source>
</reference>